<evidence type="ECO:0000313" key="4">
    <source>
        <dbReference type="Proteomes" id="UP000531581"/>
    </source>
</evidence>
<comment type="caution">
    <text evidence="3">The sequence shown here is derived from an EMBL/GenBank/DDBJ whole genome shotgun (WGS) entry which is preliminary data.</text>
</comment>
<dbReference type="InterPro" id="IPR000835">
    <property type="entry name" value="HTH_MarR-typ"/>
</dbReference>
<dbReference type="RefSeq" id="WP_170171479.1">
    <property type="nucleotide sequence ID" value="NZ_JABEOV010000013.1"/>
</dbReference>
<feature type="domain" description="HTH marR-type" evidence="1">
    <location>
        <begin position="20"/>
        <end position="62"/>
    </location>
</feature>
<organism evidence="3 4">
    <name type="scientific">Sphingomonas sanguinis</name>
    <dbReference type="NCBI Taxonomy" id="33051"/>
    <lineage>
        <taxon>Bacteria</taxon>
        <taxon>Pseudomonadati</taxon>
        <taxon>Pseudomonadota</taxon>
        <taxon>Alphaproteobacteria</taxon>
        <taxon>Sphingomonadales</taxon>
        <taxon>Sphingomonadaceae</taxon>
        <taxon>Sphingomonas</taxon>
    </lineage>
</organism>
<accession>A0A7Y7USY1</accession>
<gene>
    <name evidence="2" type="ORF">HKX05_09940</name>
    <name evidence="3" type="ORF">HLV41_15415</name>
</gene>
<evidence type="ECO:0000313" key="3">
    <source>
        <dbReference type="EMBL" id="NVP32428.1"/>
    </source>
</evidence>
<dbReference type="Pfam" id="PF13463">
    <property type="entry name" value="HTH_27"/>
    <property type="match status" value="1"/>
</dbReference>
<dbReference type="GO" id="GO:0003700">
    <property type="term" value="F:DNA-binding transcription factor activity"/>
    <property type="evidence" value="ECO:0007669"/>
    <property type="project" value="InterPro"/>
</dbReference>
<protein>
    <submittedName>
        <fullName evidence="3">Winged helix DNA-binding protein</fullName>
    </submittedName>
</protein>
<dbReference type="Gene3D" id="1.10.10.10">
    <property type="entry name" value="Winged helix-like DNA-binding domain superfamily/Winged helix DNA-binding domain"/>
    <property type="match status" value="1"/>
</dbReference>
<evidence type="ECO:0000313" key="5">
    <source>
        <dbReference type="Proteomes" id="UP000557656"/>
    </source>
</evidence>
<dbReference type="Proteomes" id="UP000531581">
    <property type="component" value="Unassembled WGS sequence"/>
</dbReference>
<dbReference type="AlphaFoldDB" id="A0A7Y7USY1"/>
<dbReference type="InterPro" id="IPR036388">
    <property type="entry name" value="WH-like_DNA-bd_sf"/>
</dbReference>
<reference evidence="4 5" key="1">
    <citation type="submission" date="2020-05" db="EMBL/GenBank/DDBJ databases">
        <title>Draft Genome Sequences of Sphingomonas sp. Isolated from the International Space Station.</title>
        <authorList>
            <person name="Bijlani S."/>
            <person name="Singh N.K."/>
            <person name="Mason C.E."/>
            <person name="Wang C.C."/>
            <person name="Venkateswaran K."/>
        </authorList>
    </citation>
    <scope>NUCLEOTIDE SEQUENCE [LARGE SCALE GENOMIC DNA]</scope>
    <source>
        <strain evidence="2 5">IIF7SW-B5</strain>
        <strain evidence="3">ISS-IIF7SWP</strain>
    </source>
</reference>
<dbReference type="Proteomes" id="UP000557656">
    <property type="component" value="Unassembled WGS sequence"/>
</dbReference>
<evidence type="ECO:0000259" key="1">
    <source>
        <dbReference type="Pfam" id="PF13463"/>
    </source>
</evidence>
<keyword evidence="3" id="KW-0238">DNA-binding</keyword>
<keyword evidence="5" id="KW-1185">Reference proteome</keyword>
<proteinExistence type="predicted"/>
<sequence>MVDMFLNESLGKSVSISSACIAARVAQTTGLRWIARLVEEGLVVRHDDPKDKRCAYVVLTDHAWHQVFTWVVETRNSLAAAERG</sequence>
<dbReference type="InterPro" id="IPR036390">
    <property type="entry name" value="WH_DNA-bd_sf"/>
</dbReference>
<evidence type="ECO:0000313" key="2">
    <source>
        <dbReference type="EMBL" id="NNG53670.1"/>
    </source>
</evidence>
<dbReference type="GO" id="GO:0003677">
    <property type="term" value="F:DNA binding"/>
    <property type="evidence" value="ECO:0007669"/>
    <property type="project" value="UniProtKB-KW"/>
</dbReference>
<dbReference type="SUPFAM" id="SSF46785">
    <property type="entry name" value="Winged helix' DNA-binding domain"/>
    <property type="match status" value="1"/>
</dbReference>
<dbReference type="EMBL" id="JABEOV010000013">
    <property type="protein sequence ID" value="NNG53670.1"/>
    <property type="molecule type" value="Genomic_DNA"/>
</dbReference>
<name>A0A7Y7USY1_9SPHN</name>
<dbReference type="EMBL" id="JABYQV010000015">
    <property type="protein sequence ID" value="NVP32428.1"/>
    <property type="molecule type" value="Genomic_DNA"/>
</dbReference>